<keyword evidence="14" id="KW-0961">Cell wall biogenesis/degradation</keyword>
<keyword evidence="8" id="KW-0479">Metal-binding</keyword>
<keyword evidence="10" id="KW-0460">Magnesium</keyword>
<organism evidence="18 19">
    <name type="scientific">Candidatus Ventrousia excrementavium</name>
    <dbReference type="NCBI Taxonomy" id="2840961"/>
    <lineage>
        <taxon>Bacteria</taxon>
        <taxon>Bacillati</taxon>
        <taxon>Bacillota</taxon>
        <taxon>Clostridia</taxon>
        <taxon>Eubacteriales</taxon>
        <taxon>Clostridiaceae</taxon>
        <taxon>Clostridiaceae incertae sedis</taxon>
        <taxon>Candidatus Ventrousia</taxon>
    </lineage>
</organism>
<dbReference type="GO" id="GO:0003977">
    <property type="term" value="F:UDP-N-acetylglucosamine diphosphorylase activity"/>
    <property type="evidence" value="ECO:0007669"/>
    <property type="project" value="UniProtKB-EC"/>
</dbReference>
<evidence type="ECO:0000313" key="18">
    <source>
        <dbReference type="EMBL" id="HIU43102.1"/>
    </source>
</evidence>
<dbReference type="InterPro" id="IPR050065">
    <property type="entry name" value="GlmU-like"/>
</dbReference>
<keyword evidence="12" id="KW-0573">Peptidoglycan synthesis</keyword>
<dbReference type="PANTHER" id="PTHR43584">
    <property type="entry name" value="NUCLEOTIDYL TRANSFERASE"/>
    <property type="match status" value="1"/>
</dbReference>
<proteinExistence type="inferred from homology"/>
<evidence type="ECO:0000256" key="6">
    <source>
        <dbReference type="ARBA" id="ARBA00022679"/>
    </source>
</evidence>
<dbReference type="GO" id="GO:0006048">
    <property type="term" value="P:UDP-N-acetylglucosamine biosynthetic process"/>
    <property type="evidence" value="ECO:0007669"/>
    <property type="project" value="InterPro"/>
</dbReference>
<evidence type="ECO:0000256" key="16">
    <source>
        <dbReference type="ARBA" id="ARBA00048493"/>
    </source>
</evidence>
<evidence type="ECO:0000256" key="3">
    <source>
        <dbReference type="ARBA" id="ARBA00007707"/>
    </source>
</evidence>
<reference evidence="18" key="2">
    <citation type="journal article" date="2021" name="PeerJ">
        <title>Extensive microbial diversity within the chicken gut microbiome revealed by metagenomics and culture.</title>
        <authorList>
            <person name="Gilroy R."/>
            <person name="Ravi A."/>
            <person name="Getino M."/>
            <person name="Pursley I."/>
            <person name="Horton D.L."/>
            <person name="Alikhan N.F."/>
            <person name="Baker D."/>
            <person name="Gharbi K."/>
            <person name="Hall N."/>
            <person name="Watson M."/>
            <person name="Adriaenssens E.M."/>
            <person name="Foster-Nyarko E."/>
            <person name="Jarju S."/>
            <person name="Secka A."/>
            <person name="Antonio M."/>
            <person name="Oren A."/>
            <person name="Chaudhuri R.R."/>
            <person name="La Ragione R."/>
            <person name="Hildebrand F."/>
            <person name="Pallen M.J."/>
        </authorList>
    </citation>
    <scope>NUCLEOTIDE SEQUENCE</scope>
    <source>
        <strain evidence="18">CHK191-8634</strain>
    </source>
</reference>
<evidence type="ECO:0000256" key="10">
    <source>
        <dbReference type="ARBA" id="ARBA00022842"/>
    </source>
</evidence>
<dbReference type="EMBL" id="DVMR01000026">
    <property type="protein sequence ID" value="HIU43102.1"/>
    <property type="molecule type" value="Genomic_DNA"/>
</dbReference>
<keyword evidence="9" id="KW-0677">Repeat</keyword>
<keyword evidence="11" id="KW-0133">Cell shape</keyword>
<evidence type="ECO:0008006" key="20">
    <source>
        <dbReference type="Google" id="ProtNLM"/>
    </source>
</evidence>
<dbReference type="AlphaFoldDB" id="A0A9D1IVW6"/>
<gene>
    <name evidence="18" type="ORF">IAB67_02260</name>
</gene>
<evidence type="ECO:0000256" key="7">
    <source>
        <dbReference type="ARBA" id="ARBA00022695"/>
    </source>
</evidence>
<dbReference type="InterPro" id="IPR038009">
    <property type="entry name" value="GlmU_C_LbH"/>
</dbReference>
<evidence type="ECO:0000256" key="8">
    <source>
        <dbReference type="ARBA" id="ARBA00022723"/>
    </source>
</evidence>
<evidence type="ECO:0000256" key="12">
    <source>
        <dbReference type="ARBA" id="ARBA00022984"/>
    </source>
</evidence>
<keyword evidence="13" id="KW-0012">Acyltransferase</keyword>
<dbReference type="SUPFAM" id="SSF51161">
    <property type="entry name" value="Trimeric LpxA-like enzymes"/>
    <property type="match status" value="1"/>
</dbReference>
<evidence type="ECO:0000256" key="5">
    <source>
        <dbReference type="ARBA" id="ARBA00022490"/>
    </source>
</evidence>
<dbReference type="GO" id="GO:0009252">
    <property type="term" value="P:peptidoglycan biosynthetic process"/>
    <property type="evidence" value="ECO:0007669"/>
    <property type="project" value="UniProtKB-KW"/>
</dbReference>
<dbReference type="GO" id="GO:0005737">
    <property type="term" value="C:cytoplasm"/>
    <property type="evidence" value="ECO:0007669"/>
    <property type="project" value="UniProtKB-SubCell"/>
</dbReference>
<evidence type="ECO:0000256" key="17">
    <source>
        <dbReference type="ARBA" id="ARBA00049628"/>
    </source>
</evidence>
<evidence type="ECO:0000313" key="19">
    <source>
        <dbReference type="Proteomes" id="UP000824073"/>
    </source>
</evidence>
<dbReference type="PROSITE" id="PS00101">
    <property type="entry name" value="HEXAPEP_TRANSFERASES"/>
    <property type="match status" value="1"/>
</dbReference>
<dbReference type="GO" id="GO:0019134">
    <property type="term" value="F:glucosamine-1-phosphate N-acetyltransferase activity"/>
    <property type="evidence" value="ECO:0007669"/>
    <property type="project" value="UniProtKB-EC"/>
</dbReference>
<comment type="catalytic activity">
    <reaction evidence="15">
        <text>alpha-D-glucosamine 1-phosphate + acetyl-CoA = N-acetyl-alpha-D-glucosamine 1-phosphate + CoA + H(+)</text>
        <dbReference type="Rhea" id="RHEA:13725"/>
        <dbReference type="ChEBI" id="CHEBI:15378"/>
        <dbReference type="ChEBI" id="CHEBI:57287"/>
        <dbReference type="ChEBI" id="CHEBI:57288"/>
        <dbReference type="ChEBI" id="CHEBI:57776"/>
        <dbReference type="ChEBI" id="CHEBI:58516"/>
        <dbReference type="EC" id="2.3.1.157"/>
    </reaction>
</comment>
<keyword evidence="7" id="KW-0548">Nucleotidyltransferase</keyword>
<evidence type="ECO:0000256" key="15">
    <source>
        <dbReference type="ARBA" id="ARBA00048247"/>
    </source>
</evidence>
<accession>A0A9D1IVW6</accession>
<comment type="catalytic activity">
    <reaction evidence="16">
        <text>N-acetyl-alpha-D-glucosamine 1-phosphate + UTP + H(+) = UDP-N-acetyl-alpha-D-glucosamine + diphosphate</text>
        <dbReference type="Rhea" id="RHEA:13509"/>
        <dbReference type="ChEBI" id="CHEBI:15378"/>
        <dbReference type="ChEBI" id="CHEBI:33019"/>
        <dbReference type="ChEBI" id="CHEBI:46398"/>
        <dbReference type="ChEBI" id="CHEBI:57705"/>
        <dbReference type="ChEBI" id="CHEBI:57776"/>
        <dbReference type="EC" id="2.7.7.23"/>
    </reaction>
</comment>
<comment type="cofactor">
    <cofactor evidence="1">
        <name>Mg(2+)</name>
        <dbReference type="ChEBI" id="CHEBI:18420"/>
    </cofactor>
</comment>
<dbReference type="GO" id="GO:0008360">
    <property type="term" value="P:regulation of cell shape"/>
    <property type="evidence" value="ECO:0007669"/>
    <property type="project" value="UniProtKB-KW"/>
</dbReference>
<keyword evidence="5" id="KW-0963">Cytoplasm</keyword>
<dbReference type="Pfam" id="PF00132">
    <property type="entry name" value="Hexapep"/>
    <property type="match status" value="2"/>
</dbReference>
<dbReference type="Proteomes" id="UP000824073">
    <property type="component" value="Unassembled WGS sequence"/>
</dbReference>
<comment type="similarity">
    <text evidence="4">In the N-terminal section; belongs to the N-acetylglucosamine-1-phosphate uridyltransferase family.</text>
</comment>
<dbReference type="GO" id="GO:0071555">
    <property type="term" value="P:cell wall organization"/>
    <property type="evidence" value="ECO:0007669"/>
    <property type="project" value="UniProtKB-KW"/>
</dbReference>
<evidence type="ECO:0000256" key="9">
    <source>
        <dbReference type="ARBA" id="ARBA00022737"/>
    </source>
</evidence>
<comment type="subcellular location">
    <subcellularLocation>
        <location evidence="2">Cytoplasm</location>
    </subcellularLocation>
</comment>
<dbReference type="InterPro" id="IPR001451">
    <property type="entry name" value="Hexapep"/>
</dbReference>
<dbReference type="Gene3D" id="2.160.10.10">
    <property type="entry name" value="Hexapeptide repeat proteins"/>
    <property type="match status" value="1"/>
</dbReference>
<reference evidence="18" key="1">
    <citation type="submission" date="2020-10" db="EMBL/GenBank/DDBJ databases">
        <authorList>
            <person name="Gilroy R."/>
        </authorList>
    </citation>
    <scope>NUCLEOTIDE SEQUENCE</scope>
    <source>
        <strain evidence="18">CHK191-8634</strain>
    </source>
</reference>
<keyword evidence="6" id="KW-0808">Transferase</keyword>
<dbReference type="CDD" id="cd03353">
    <property type="entry name" value="LbH_GlmU_C"/>
    <property type="match status" value="1"/>
</dbReference>
<evidence type="ECO:0000256" key="11">
    <source>
        <dbReference type="ARBA" id="ARBA00022960"/>
    </source>
</evidence>
<dbReference type="InterPro" id="IPR018357">
    <property type="entry name" value="Hexapep_transf_CS"/>
</dbReference>
<evidence type="ECO:0000256" key="2">
    <source>
        <dbReference type="ARBA" id="ARBA00004496"/>
    </source>
</evidence>
<comment type="similarity">
    <text evidence="3">In the C-terminal section; belongs to the transferase hexapeptide repeat family.</text>
</comment>
<comment type="caution">
    <text evidence="18">The sequence shown here is derived from an EMBL/GenBank/DDBJ whole genome shotgun (WGS) entry which is preliminary data.</text>
</comment>
<name>A0A9D1IVW6_9CLOT</name>
<dbReference type="InterPro" id="IPR011004">
    <property type="entry name" value="Trimer_LpxA-like_sf"/>
</dbReference>
<protein>
    <recommendedName>
        <fullName evidence="20">UDP-N-acetylglucosamine diphosphorylase/glucosamine-1-phosphate N-acetyltransferase</fullName>
    </recommendedName>
</protein>
<evidence type="ECO:0000256" key="14">
    <source>
        <dbReference type="ARBA" id="ARBA00023316"/>
    </source>
</evidence>
<comment type="function">
    <text evidence="17">Catalyzes the last two sequential reactions in the de novo biosynthetic pathway for UDP-N-acetylglucosamine (UDP-GlcNAc). The C-terminal domain catalyzes the transfer of acetyl group from acetyl coenzyme A to glucosamine-1-phosphate (GlcN-1-P) to produce N-acetylglucosamine-1-phosphate (GlcNAc-1-P), which is converted into UDP-GlcNAc by the transfer of uridine 5-monophosphate (from uridine 5-triphosphate), a reaction catalyzed by the N-terminal domain.</text>
</comment>
<evidence type="ECO:0000256" key="1">
    <source>
        <dbReference type="ARBA" id="ARBA00001946"/>
    </source>
</evidence>
<dbReference type="PANTHER" id="PTHR43584:SF3">
    <property type="entry name" value="BIFUNCTIONAL PROTEIN GLMU"/>
    <property type="match status" value="1"/>
</dbReference>
<evidence type="ECO:0000256" key="4">
    <source>
        <dbReference type="ARBA" id="ARBA00007947"/>
    </source>
</evidence>
<sequence>MELIDSLILVPPQDAAYHIELLSCTVFDHIASAAAAFSPQRVFSRGLCAGKSEYAQCLAADDLAGLVDAYLMASDAPSVLLVTKPSPALSPQTLNALALLAESANGSAVLRDGDEVLAVLLPRESLEAYDFGDFSDLSATQLCEDLGAVAHDVSPDERHVVTDTVSAYYAQEVLRARINVYWMEQGVFLIDPNTTYISPLARIGAGSVVLPGSFFNGRTRVGEGCRIGPNAFLQDAEIGDGVTVNSSQIFESSVGDGTTVGPFAYIRPGCAVGKKARIGDFVELKKAQIGDGTKVAHLTYLGDITLGQRVNVGCGVVAVNYDGKTKHHSTVGDDSFIGCNVNLVSPVEVGRGTYLAAGTTVTEAVPDESLCIGRVRATVKPGWVKKRRESGKL</sequence>
<dbReference type="GO" id="GO:0046872">
    <property type="term" value="F:metal ion binding"/>
    <property type="evidence" value="ECO:0007669"/>
    <property type="project" value="UniProtKB-KW"/>
</dbReference>
<evidence type="ECO:0000256" key="13">
    <source>
        <dbReference type="ARBA" id="ARBA00023315"/>
    </source>
</evidence>